<evidence type="ECO:0000256" key="1">
    <source>
        <dbReference type="SAM" id="SignalP"/>
    </source>
</evidence>
<evidence type="ECO:0000313" key="3">
    <source>
        <dbReference type="Proteomes" id="UP001199319"/>
    </source>
</evidence>
<keyword evidence="3" id="KW-1185">Reference proteome</keyword>
<name>A0AAE3AEC4_9FIRM</name>
<dbReference type="Proteomes" id="UP001199319">
    <property type="component" value="Unassembled WGS sequence"/>
</dbReference>
<proteinExistence type="predicted"/>
<comment type="caution">
    <text evidence="2">The sequence shown here is derived from an EMBL/GenBank/DDBJ whole genome shotgun (WGS) entry which is preliminary data.</text>
</comment>
<feature type="chain" id="PRO_5041945865" evidence="1">
    <location>
        <begin position="19"/>
        <end position="139"/>
    </location>
</feature>
<keyword evidence="1" id="KW-0732">Signal</keyword>
<dbReference type="RefSeq" id="WP_302928959.1">
    <property type="nucleotide sequence ID" value="NZ_JAJEPW010000025.1"/>
</dbReference>
<dbReference type="AlphaFoldDB" id="A0AAE3AEC4"/>
<feature type="signal peptide" evidence="1">
    <location>
        <begin position="1"/>
        <end position="18"/>
    </location>
</feature>
<evidence type="ECO:0000313" key="2">
    <source>
        <dbReference type="EMBL" id="MCC2129719.1"/>
    </source>
</evidence>
<accession>A0AAE3AEC4</accession>
<reference evidence="2" key="1">
    <citation type="submission" date="2021-10" db="EMBL/GenBank/DDBJ databases">
        <title>Anaerobic single-cell dispensing facilitates the cultivation of human gut bacteria.</title>
        <authorList>
            <person name="Afrizal A."/>
        </authorList>
    </citation>
    <scope>NUCLEOTIDE SEQUENCE</scope>
    <source>
        <strain evidence="2">CLA-AA-H272</strain>
    </source>
</reference>
<sequence>MRKFSILLLLCTLMLCLAACGNQGTTDDDIVGDDWRTWGTIQDTGTLTHDGQMIDVCICITDTGADLYYDRAEQELYATVQFPVPLDSAASRYQGTDYSDLDGDGNSDLQMSFDQDGEYVTYVWYWNTVRGEFMDTLAD</sequence>
<gene>
    <name evidence="2" type="ORF">LKD37_09345</name>
</gene>
<protein>
    <submittedName>
        <fullName evidence="2">Uncharacterized protein</fullName>
    </submittedName>
</protein>
<dbReference type="EMBL" id="JAJEPW010000025">
    <property type="protein sequence ID" value="MCC2129719.1"/>
    <property type="molecule type" value="Genomic_DNA"/>
</dbReference>
<organism evidence="2 3">
    <name type="scientific">Brotocaccenecus cirricatena</name>
    <dbReference type="NCBI Taxonomy" id="3064195"/>
    <lineage>
        <taxon>Bacteria</taxon>
        <taxon>Bacillati</taxon>
        <taxon>Bacillota</taxon>
        <taxon>Clostridia</taxon>
        <taxon>Eubacteriales</taxon>
        <taxon>Oscillospiraceae</taxon>
        <taxon>Brotocaccenecus</taxon>
    </lineage>
</organism>